<sequence length="67" mass="7626">MSLVVHISNTQCRQPIHWPSVRFINTTLHSRTNGIVPKISKITSFLTFTLKVRKHAQLKLNGVDTSK</sequence>
<dbReference type="Gramene" id="EOY03255">
    <property type="protein sequence ID" value="EOY03255"/>
    <property type="gene ID" value="TCM_018014"/>
</dbReference>
<keyword evidence="2" id="KW-1185">Reference proteome</keyword>
<proteinExistence type="predicted"/>
<evidence type="ECO:0000313" key="1">
    <source>
        <dbReference type="EMBL" id="EOY03255.1"/>
    </source>
</evidence>
<evidence type="ECO:0000313" key="2">
    <source>
        <dbReference type="Proteomes" id="UP000026915"/>
    </source>
</evidence>
<gene>
    <name evidence="1" type="ORF">TCM_018014</name>
</gene>
<protein>
    <submittedName>
        <fullName evidence="1">Uncharacterized protein</fullName>
    </submittedName>
</protein>
<name>A0A061EE51_THECC</name>
<dbReference type="InParanoid" id="A0A061EE51"/>
<reference evidence="1 2" key="1">
    <citation type="journal article" date="2013" name="Genome Biol.">
        <title>The genome sequence of the most widely cultivated cacao type and its use to identify candidate genes regulating pod color.</title>
        <authorList>
            <person name="Motamayor J.C."/>
            <person name="Mockaitis K."/>
            <person name="Schmutz J."/>
            <person name="Haiminen N."/>
            <person name="Iii D.L."/>
            <person name="Cornejo O."/>
            <person name="Findley S.D."/>
            <person name="Zheng P."/>
            <person name="Utro F."/>
            <person name="Royaert S."/>
            <person name="Saski C."/>
            <person name="Jenkins J."/>
            <person name="Podicheti R."/>
            <person name="Zhao M."/>
            <person name="Scheffler B.E."/>
            <person name="Stack J.C."/>
            <person name="Feltus F.A."/>
            <person name="Mustiga G.M."/>
            <person name="Amores F."/>
            <person name="Phillips W."/>
            <person name="Marelli J.P."/>
            <person name="May G.D."/>
            <person name="Shapiro H."/>
            <person name="Ma J."/>
            <person name="Bustamante C.D."/>
            <person name="Schnell R.J."/>
            <person name="Main D."/>
            <person name="Gilbert D."/>
            <person name="Parida L."/>
            <person name="Kuhn D.N."/>
        </authorList>
    </citation>
    <scope>NUCLEOTIDE SEQUENCE [LARGE SCALE GENOMIC DNA]</scope>
    <source>
        <strain evidence="2">cv. Matina 1-6</strain>
    </source>
</reference>
<dbReference type="AlphaFoldDB" id="A0A061EE51"/>
<dbReference type="Proteomes" id="UP000026915">
    <property type="component" value="Chromosome 4"/>
</dbReference>
<dbReference type="EMBL" id="CM001882">
    <property type="protein sequence ID" value="EOY03255.1"/>
    <property type="molecule type" value="Genomic_DNA"/>
</dbReference>
<accession>A0A061EE51</accession>
<organism evidence="1 2">
    <name type="scientific">Theobroma cacao</name>
    <name type="common">Cacao</name>
    <name type="synonym">Cocoa</name>
    <dbReference type="NCBI Taxonomy" id="3641"/>
    <lineage>
        <taxon>Eukaryota</taxon>
        <taxon>Viridiplantae</taxon>
        <taxon>Streptophyta</taxon>
        <taxon>Embryophyta</taxon>
        <taxon>Tracheophyta</taxon>
        <taxon>Spermatophyta</taxon>
        <taxon>Magnoliopsida</taxon>
        <taxon>eudicotyledons</taxon>
        <taxon>Gunneridae</taxon>
        <taxon>Pentapetalae</taxon>
        <taxon>rosids</taxon>
        <taxon>malvids</taxon>
        <taxon>Malvales</taxon>
        <taxon>Malvaceae</taxon>
        <taxon>Byttnerioideae</taxon>
        <taxon>Theobroma</taxon>
    </lineage>
</organism>
<dbReference type="HOGENOM" id="CLU_2817607_0_0_1"/>